<evidence type="ECO:0000313" key="4">
    <source>
        <dbReference type="Proteomes" id="UP000030686"/>
    </source>
</evidence>
<dbReference type="InterPro" id="IPR004875">
    <property type="entry name" value="DDE_SF_endonuclease_dom"/>
</dbReference>
<evidence type="ECO:0000313" key="3">
    <source>
        <dbReference type="EMBL" id="CDM38427.1"/>
    </source>
</evidence>
<dbReference type="EMBL" id="HG792026">
    <property type="protein sequence ID" value="CDM38427.1"/>
    <property type="molecule type" value="Genomic_DNA"/>
</dbReference>
<dbReference type="InterPro" id="IPR036691">
    <property type="entry name" value="Endo/exonu/phosph_ase_sf"/>
</dbReference>
<proteinExistence type="predicted"/>
<accession>W6R994</accession>
<feature type="domain" description="Endonuclease/exonuclease/phosphatase" evidence="2">
    <location>
        <begin position="585"/>
        <end position="664"/>
    </location>
</feature>
<gene>
    <name evidence="3" type="ORF">PROQFM164_S12g000036</name>
</gene>
<sequence>MPISSEKEEILLSDAVDAYKLGQFKSIQAAASHFGISKWKLRNRSNGTPSKKGRTATNKALNQSQERSLIRCIELLNSVYTPPTALDIEGAANRILQHCGSDRQVSKMYGYQFIARLPPYITLRTQKPMEKARIEAELHGELVHWYKVFGQFLKKNKIQAHELYNWDETGFQLGVGTKENVASTRENETIATGGIGQNITDWFDGDNDPSNYRVIKPTAKGWTDDKTAIQWLLDFHYTTKKRVTKGRPRVLVMDNHGSHGTPEFEYLCQSLNIIPWWFIPKLTHRCQPLDGKPFSVLKQKFRKKNNEIVRWGGDVDDKRHFLRLIKTVRKDTFKSRTIKSSFYDTDEPVLEIYGHTPSPEAEIPSSVTNSPPNSDQRFSKIENKLQTIFENDEPDLPKVQKHINRAIRGGKQAIQDLALAKQTIKKMQSHKIPVKKSKRVIKGASKSPLSSIAGNSRVHRRCTKETKLDIGNESAHARIRDYWLRANQALKEKEEASGGRDYLDVDDEFFKYVNIDIRFRSLIYVNRRISTSSHLQIPCNHPDVVAIKIWTAASQTLFFSVYIPPVPLFTVDDASAMPVLTAIADPMWGNNYIAPRFIEDASDLIDFFQAHNLHSCLPRGTATYWAFNNSRQNSTIDQTVTDNPDLLIKCYLYHENYGSDHRATYPEWNLQLRSRPNTKARKAYERADWTRIGEEVVRQMNPWKQIKTRPTLDRVVENLTAVTAQAVDRFTPDTRPTPYSKRWFTPDLKTQQVEVNQLRRRWQANCAELGREHANTTAAFEAMQQKRRAWTRTIEKAKSSHWKQFLDEAGKGKLWKAATYMKPRET</sequence>
<evidence type="ECO:0000259" key="1">
    <source>
        <dbReference type="Pfam" id="PF03184"/>
    </source>
</evidence>
<protein>
    <submittedName>
        <fullName evidence="3">Probable transposable element</fullName>
    </submittedName>
</protein>
<reference evidence="3" key="1">
    <citation type="journal article" date="2014" name="Nat. Commun.">
        <title>Multiple recent horizontal transfers of a large genomic region in cheese making fungi.</title>
        <authorList>
            <person name="Cheeseman K."/>
            <person name="Ropars J."/>
            <person name="Renault P."/>
            <person name="Dupont J."/>
            <person name="Gouzy J."/>
            <person name="Branca A."/>
            <person name="Abraham A.L."/>
            <person name="Ceppi M."/>
            <person name="Conseiller E."/>
            <person name="Debuchy R."/>
            <person name="Malagnac F."/>
            <person name="Goarin A."/>
            <person name="Silar P."/>
            <person name="Lacoste S."/>
            <person name="Sallet E."/>
            <person name="Bensimon A."/>
            <person name="Giraud T."/>
            <person name="Brygoo Y."/>
        </authorList>
    </citation>
    <scope>NUCLEOTIDE SEQUENCE [LARGE SCALE GENOMIC DNA]</scope>
    <source>
        <strain evidence="3">FM164</strain>
    </source>
</reference>
<dbReference type="OrthoDB" id="4324149at2759"/>
<organism evidence="3 4">
    <name type="scientific">Penicillium roqueforti (strain FM164)</name>
    <dbReference type="NCBI Taxonomy" id="1365484"/>
    <lineage>
        <taxon>Eukaryota</taxon>
        <taxon>Fungi</taxon>
        <taxon>Dikarya</taxon>
        <taxon>Ascomycota</taxon>
        <taxon>Pezizomycotina</taxon>
        <taxon>Eurotiomycetes</taxon>
        <taxon>Eurotiomycetidae</taxon>
        <taxon>Eurotiales</taxon>
        <taxon>Aspergillaceae</taxon>
        <taxon>Penicillium</taxon>
    </lineage>
</organism>
<dbReference type="AlphaFoldDB" id="W6R994"/>
<dbReference type="GO" id="GO:0003676">
    <property type="term" value="F:nucleic acid binding"/>
    <property type="evidence" value="ECO:0007669"/>
    <property type="project" value="InterPro"/>
</dbReference>
<dbReference type="InterPro" id="IPR005135">
    <property type="entry name" value="Endo/exonuclease/phosphatase"/>
</dbReference>
<name>W6R994_PENRF</name>
<feature type="domain" description="DDE-1" evidence="1">
    <location>
        <begin position="216"/>
        <end position="342"/>
    </location>
</feature>
<dbReference type="Pfam" id="PF03184">
    <property type="entry name" value="DDE_1"/>
    <property type="match status" value="1"/>
</dbReference>
<dbReference type="OMA" id="IDIRFRS"/>
<dbReference type="Proteomes" id="UP000030686">
    <property type="component" value="Unassembled WGS sequence"/>
</dbReference>
<dbReference type="GO" id="GO:0003824">
    <property type="term" value="F:catalytic activity"/>
    <property type="evidence" value="ECO:0007669"/>
    <property type="project" value="InterPro"/>
</dbReference>
<dbReference type="STRING" id="1365484.W6R994"/>
<dbReference type="SUPFAM" id="SSF56219">
    <property type="entry name" value="DNase I-like"/>
    <property type="match status" value="1"/>
</dbReference>
<keyword evidence="4" id="KW-1185">Reference proteome</keyword>
<dbReference type="Pfam" id="PF14529">
    <property type="entry name" value="Exo_endo_phos_2"/>
    <property type="match status" value="1"/>
</dbReference>
<evidence type="ECO:0000259" key="2">
    <source>
        <dbReference type="Pfam" id="PF14529"/>
    </source>
</evidence>
<dbReference type="Gene3D" id="3.60.10.10">
    <property type="entry name" value="Endonuclease/exonuclease/phosphatase"/>
    <property type="match status" value="1"/>
</dbReference>